<dbReference type="FunCoup" id="F4W6F9">
    <property type="interactions" value="89"/>
</dbReference>
<dbReference type="Gene3D" id="3.40.50.1820">
    <property type="entry name" value="alpha/beta hydrolase"/>
    <property type="match status" value="2"/>
</dbReference>
<evidence type="ECO:0000313" key="9">
    <source>
        <dbReference type="EMBL" id="EGI70294.1"/>
    </source>
</evidence>
<evidence type="ECO:0000256" key="1">
    <source>
        <dbReference type="ARBA" id="ARBA00010701"/>
    </source>
</evidence>
<dbReference type="GO" id="GO:0016787">
    <property type="term" value="F:hydrolase activity"/>
    <property type="evidence" value="ECO:0007669"/>
    <property type="project" value="UniProtKB-KW"/>
</dbReference>
<dbReference type="EMBL" id="GL887707">
    <property type="protein sequence ID" value="EGI70294.1"/>
    <property type="molecule type" value="Genomic_DNA"/>
</dbReference>
<dbReference type="InParanoid" id="F4W6F9"/>
<dbReference type="Pfam" id="PF04083">
    <property type="entry name" value="Abhydro_lipase"/>
    <property type="match status" value="2"/>
</dbReference>
<keyword evidence="2 7" id="KW-0732">Signal</keyword>
<evidence type="ECO:0000256" key="6">
    <source>
        <dbReference type="ARBA" id="ARBA00023180"/>
    </source>
</evidence>
<keyword evidence="10" id="KW-1185">Reference proteome</keyword>
<feature type="chain" id="PRO_5003320249" evidence="7">
    <location>
        <begin position="17"/>
        <end position="601"/>
    </location>
</feature>
<dbReference type="FunFam" id="3.40.50.1820:FF:000021">
    <property type="entry name" value="Lipase"/>
    <property type="match status" value="1"/>
</dbReference>
<dbReference type="SUPFAM" id="SSF53474">
    <property type="entry name" value="alpha/beta-Hydrolases"/>
    <property type="match status" value="2"/>
</dbReference>
<feature type="domain" description="Partial AB-hydrolase lipase" evidence="8">
    <location>
        <begin position="234"/>
        <end position="286"/>
    </location>
</feature>
<reference evidence="9" key="1">
    <citation type="submission" date="2011-02" db="EMBL/GenBank/DDBJ databases">
        <title>The genome of the leaf-cutting ant Acromyrmex echinatior suggests key adaptations to social evolution and fungus farming.</title>
        <authorList>
            <person name="Nygaard S."/>
            <person name="Zhang G."/>
        </authorList>
    </citation>
    <scope>NUCLEOTIDE SEQUENCE</scope>
</reference>
<dbReference type="AlphaFoldDB" id="F4W6F9"/>
<evidence type="ECO:0000256" key="7">
    <source>
        <dbReference type="SAM" id="SignalP"/>
    </source>
</evidence>
<name>F4W6F9_ACREC</name>
<evidence type="ECO:0000256" key="3">
    <source>
        <dbReference type="ARBA" id="ARBA00022801"/>
    </source>
</evidence>
<dbReference type="InterPro" id="IPR029058">
    <property type="entry name" value="AB_hydrolase_fold"/>
</dbReference>
<evidence type="ECO:0000313" key="10">
    <source>
        <dbReference type="Proteomes" id="UP000007755"/>
    </source>
</evidence>
<evidence type="ECO:0000259" key="8">
    <source>
        <dbReference type="Pfam" id="PF04083"/>
    </source>
</evidence>
<protein>
    <submittedName>
        <fullName evidence="9">Lipase 3</fullName>
    </submittedName>
</protein>
<dbReference type="eggNOG" id="KOG2624">
    <property type="taxonomic scope" value="Eukaryota"/>
</dbReference>
<keyword evidence="6" id="KW-0325">Glycoprotein</keyword>
<evidence type="ECO:0000256" key="2">
    <source>
        <dbReference type="ARBA" id="ARBA00022729"/>
    </source>
</evidence>
<comment type="similarity">
    <text evidence="1">Belongs to the AB hydrolase superfamily. Lipase family.</text>
</comment>
<evidence type="ECO:0000256" key="4">
    <source>
        <dbReference type="ARBA" id="ARBA00022963"/>
    </source>
</evidence>
<keyword evidence="4" id="KW-0442">Lipid degradation</keyword>
<dbReference type="InterPro" id="IPR006693">
    <property type="entry name" value="AB_hydrolase_lipase"/>
</dbReference>
<dbReference type="Proteomes" id="UP000007755">
    <property type="component" value="Unassembled WGS sequence"/>
</dbReference>
<feature type="signal peptide" evidence="7">
    <location>
        <begin position="1"/>
        <end position="16"/>
    </location>
</feature>
<evidence type="ECO:0000256" key="5">
    <source>
        <dbReference type="ARBA" id="ARBA00023098"/>
    </source>
</evidence>
<gene>
    <name evidence="9" type="ORF">G5I_01053</name>
</gene>
<keyword evidence="3" id="KW-0378">Hydrolase</keyword>
<keyword evidence="5" id="KW-0443">Lipid metabolism</keyword>
<dbReference type="GO" id="GO:0016042">
    <property type="term" value="P:lipid catabolic process"/>
    <property type="evidence" value="ECO:0007669"/>
    <property type="project" value="UniProtKB-KW"/>
</dbReference>
<dbReference type="STRING" id="103372.F4W6F9"/>
<accession>F4W6F9</accession>
<organism evidence="10">
    <name type="scientific">Acromyrmex echinatior</name>
    <name type="common">Panamanian leafcutter ant</name>
    <name type="synonym">Acromyrmex octospinosus echinatior</name>
    <dbReference type="NCBI Taxonomy" id="103372"/>
    <lineage>
        <taxon>Eukaryota</taxon>
        <taxon>Metazoa</taxon>
        <taxon>Ecdysozoa</taxon>
        <taxon>Arthropoda</taxon>
        <taxon>Hexapoda</taxon>
        <taxon>Insecta</taxon>
        <taxon>Pterygota</taxon>
        <taxon>Neoptera</taxon>
        <taxon>Endopterygota</taxon>
        <taxon>Hymenoptera</taxon>
        <taxon>Apocrita</taxon>
        <taxon>Aculeata</taxon>
        <taxon>Formicoidea</taxon>
        <taxon>Formicidae</taxon>
        <taxon>Myrmicinae</taxon>
        <taxon>Acromyrmex</taxon>
    </lineage>
</organism>
<sequence length="601" mass="68274">MCQIVIAFLLVHNLAAVTFDIPQDISPSALMNTMRNSKEQLNSAKFNSDANLNTVQMIRKAGYPAEAHVIQTQDGYLLTLHRIPSNEHQPVLLQHGLLCSSADWVIAGKDKGLAFILADQGYDVWLGNIRGNTYSRAHVSLSPSDSRFWNFSLTFRGIRDPIQIFSSSILSNSNPIADMMCQIVIAFLLVHNLAAVTFDIPQDISPSALMNTMRNSKEQLNSAKFNSDANLNTVQMIRKAGYPAEAHVIQTQDGYLLTLHRIPSNEHQPVLLQHGLLCSSADWVIAGKDKGLAFILADQGYDVWLGNIRGNTYSRAHVSLSPSDSRFWNFSFHEMGIYDLPAMISYITNITSHPLHTYIGHSMGTTSFYVMAVERPEIARMVQMMISLAPAVFMNHMKSPIRYFSRFTQEFEIIAHFFGKNEFLPHSDMLYYLSKYGCEMFNIEKEICANVIFLICGFDKEQFNYTLLPIIVNHDPAGASAKTLVHFSQEIKSGKFRQYDYGRKNNLLIYNATEPPDYDLGNITLPIAIFYGDNDWLANSVDVKKLYHLLPNILDMYRVPKFNHLDFIWGKDAPKLVYKRLLEIMKKIMCHNDNKDNKDKK</sequence>
<dbReference type="PANTHER" id="PTHR11005">
    <property type="entry name" value="LYSOSOMAL ACID LIPASE-RELATED"/>
    <property type="match status" value="1"/>
</dbReference>
<proteinExistence type="inferred from homology"/>
<dbReference type="OrthoDB" id="9974421at2759"/>
<feature type="domain" description="Partial AB-hydrolase lipase" evidence="8">
    <location>
        <begin position="55"/>
        <end position="107"/>
    </location>
</feature>